<gene>
    <name evidence="1" type="ORF">GCM10011529_00810</name>
</gene>
<dbReference type="Proteomes" id="UP000635071">
    <property type="component" value="Unassembled WGS sequence"/>
</dbReference>
<organism evidence="1 2">
    <name type="scientific">Sandarakinorhabdus glacialis</name>
    <dbReference type="NCBI Taxonomy" id="1614636"/>
    <lineage>
        <taxon>Bacteria</taxon>
        <taxon>Pseudomonadati</taxon>
        <taxon>Pseudomonadota</taxon>
        <taxon>Alphaproteobacteria</taxon>
        <taxon>Sphingomonadales</taxon>
        <taxon>Sphingosinicellaceae</taxon>
        <taxon>Sandarakinorhabdus</taxon>
    </lineage>
</organism>
<protein>
    <recommendedName>
        <fullName evidence="3">DUF899 domain-containing protein</fullName>
    </recommendedName>
</protein>
<dbReference type="AlphaFoldDB" id="A0A916ZHR6"/>
<keyword evidence="2" id="KW-1185">Reference proteome</keyword>
<dbReference type="InterPro" id="IPR010296">
    <property type="entry name" value="DUF899_thioredox"/>
</dbReference>
<dbReference type="EMBL" id="BMJM01000001">
    <property type="protein sequence ID" value="GGD98600.1"/>
    <property type="molecule type" value="Genomic_DNA"/>
</dbReference>
<comment type="caution">
    <text evidence="1">The sequence shown here is derived from an EMBL/GenBank/DDBJ whole genome shotgun (WGS) entry which is preliminary data.</text>
</comment>
<dbReference type="SUPFAM" id="SSF52833">
    <property type="entry name" value="Thioredoxin-like"/>
    <property type="match status" value="1"/>
</dbReference>
<reference evidence="1" key="1">
    <citation type="journal article" date="2014" name="Int. J. Syst. Evol. Microbiol.">
        <title>Complete genome sequence of Corynebacterium casei LMG S-19264T (=DSM 44701T), isolated from a smear-ripened cheese.</title>
        <authorList>
            <consortium name="US DOE Joint Genome Institute (JGI-PGF)"/>
            <person name="Walter F."/>
            <person name="Albersmeier A."/>
            <person name="Kalinowski J."/>
            <person name="Ruckert C."/>
        </authorList>
    </citation>
    <scope>NUCLEOTIDE SEQUENCE</scope>
    <source>
        <strain evidence="1">CGMCC 1.15519</strain>
    </source>
</reference>
<dbReference type="RefSeq" id="WP_188760934.1">
    <property type="nucleotide sequence ID" value="NZ_BMJM01000001.1"/>
</dbReference>
<evidence type="ECO:0008006" key="3">
    <source>
        <dbReference type="Google" id="ProtNLM"/>
    </source>
</evidence>
<proteinExistence type="predicted"/>
<evidence type="ECO:0000313" key="1">
    <source>
        <dbReference type="EMBL" id="GGD98600.1"/>
    </source>
</evidence>
<dbReference type="Gene3D" id="3.40.30.10">
    <property type="entry name" value="Glutaredoxin"/>
    <property type="match status" value="1"/>
</dbReference>
<dbReference type="InterPro" id="IPR036249">
    <property type="entry name" value="Thioredoxin-like_sf"/>
</dbReference>
<dbReference type="Pfam" id="PF05988">
    <property type="entry name" value="DUF899"/>
    <property type="match status" value="1"/>
</dbReference>
<reference evidence="1" key="2">
    <citation type="submission" date="2020-09" db="EMBL/GenBank/DDBJ databases">
        <authorList>
            <person name="Sun Q."/>
            <person name="Zhou Y."/>
        </authorList>
    </citation>
    <scope>NUCLEOTIDE SEQUENCE</scope>
    <source>
        <strain evidence="1">CGMCC 1.15519</strain>
    </source>
</reference>
<evidence type="ECO:0000313" key="2">
    <source>
        <dbReference type="Proteomes" id="UP000635071"/>
    </source>
</evidence>
<name>A0A916ZHR6_9SPHN</name>
<sequence length="241" mass="26239">MSGPLVNANELAARSAMRFEGESGEYRAARTALLAEEIELRRSIERVAAQRRMLLPGPVVRDRYRFRTAAGELDLAGLFGIHDTLIMYSWMFGPQREAPCPMCTNLIAGIASTAKDTEQRAAVVVVARSPLEKVAAFAAGRGWRGLMLAQDLDDGYSREWGAFMPDGEEVPALNVFTRADGVIRLFWAGEMGGDTMDPGQDPRGAPDLQPLWAFLDMTPAGRGADWYPSLDYPNAASTPGG</sequence>
<accession>A0A916ZHR6</accession>